<dbReference type="InterPro" id="IPR005119">
    <property type="entry name" value="LysR_subst-bd"/>
</dbReference>
<dbReference type="PRINTS" id="PR00039">
    <property type="entry name" value="HTHLYSR"/>
</dbReference>
<evidence type="ECO:0000256" key="1">
    <source>
        <dbReference type="ARBA" id="ARBA00009437"/>
    </source>
</evidence>
<dbReference type="Pfam" id="PF03466">
    <property type="entry name" value="LysR_substrate"/>
    <property type="match status" value="1"/>
</dbReference>
<dbReference type="Proteomes" id="UP001240984">
    <property type="component" value="Unassembled WGS sequence"/>
</dbReference>
<dbReference type="InterPro" id="IPR036388">
    <property type="entry name" value="WH-like_DNA-bd_sf"/>
</dbReference>
<evidence type="ECO:0000256" key="2">
    <source>
        <dbReference type="ARBA" id="ARBA00023015"/>
    </source>
</evidence>
<dbReference type="Pfam" id="PF00126">
    <property type="entry name" value="HTH_1"/>
    <property type="match status" value="1"/>
</dbReference>
<evidence type="ECO:0000256" key="3">
    <source>
        <dbReference type="ARBA" id="ARBA00023125"/>
    </source>
</evidence>
<dbReference type="PANTHER" id="PTHR30346">
    <property type="entry name" value="TRANSCRIPTIONAL DUAL REGULATOR HCAR-RELATED"/>
    <property type="match status" value="1"/>
</dbReference>
<dbReference type="Gene3D" id="1.10.10.10">
    <property type="entry name" value="Winged helix-like DNA-binding domain superfamily/Winged helix DNA-binding domain"/>
    <property type="match status" value="1"/>
</dbReference>
<reference evidence="6 7" key="1">
    <citation type="submission" date="2023-07" db="EMBL/GenBank/DDBJ databases">
        <title>Sequencing the genomes of 1000 actinobacteria strains.</title>
        <authorList>
            <person name="Klenk H.-P."/>
        </authorList>
    </citation>
    <scope>NUCLEOTIDE SEQUENCE [LARGE SCALE GENOMIC DNA]</scope>
    <source>
        <strain evidence="6 7">DSM 44710</strain>
    </source>
</reference>
<organism evidence="6 7">
    <name type="scientific">Catenuloplanes nepalensis</name>
    <dbReference type="NCBI Taxonomy" id="587533"/>
    <lineage>
        <taxon>Bacteria</taxon>
        <taxon>Bacillati</taxon>
        <taxon>Actinomycetota</taxon>
        <taxon>Actinomycetes</taxon>
        <taxon>Micromonosporales</taxon>
        <taxon>Micromonosporaceae</taxon>
        <taxon>Catenuloplanes</taxon>
    </lineage>
</organism>
<evidence type="ECO:0000259" key="5">
    <source>
        <dbReference type="PROSITE" id="PS50931"/>
    </source>
</evidence>
<gene>
    <name evidence="6" type="ORF">J2S43_008406</name>
</gene>
<name>A0ABT9N872_9ACTN</name>
<evidence type="ECO:0000313" key="6">
    <source>
        <dbReference type="EMBL" id="MDP9799894.1"/>
    </source>
</evidence>
<dbReference type="InterPro" id="IPR036390">
    <property type="entry name" value="WH_DNA-bd_sf"/>
</dbReference>
<evidence type="ECO:0000313" key="7">
    <source>
        <dbReference type="Proteomes" id="UP001240984"/>
    </source>
</evidence>
<keyword evidence="2" id="KW-0805">Transcription regulation</keyword>
<comment type="caution">
    <text evidence="6">The sequence shown here is derived from an EMBL/GenBank/DDBJ whole genome shotgun (WGS) entry which is preliminary data.</text>
</comment>
<dbReference type="Gene3D" id="3.40.190.10">
    <property type="entry name" value="Periplasmic binding protein-like II"/>
    <property type="match status" value="2"/>
</dbReference>
<evidence type="ECO:0000256" key="4">
    <source>
        <dbReference type="ARBA" id="ARBA00023163"/>
    </source>
</evidence>
<keyword evidence="7" id="KW-1185">Reference proteome</keyword>
<dbReference type="EMBL" id="JAUSRA010000001">
    <property type="protein sequence ID" value="MDP9799894.1"/>
    <property type="molecule type" value="Genomic_DNA"/>
</dbReference>
<keyword evidence="3 6" id="KW-0238">DNA-binding</keyword>
<dbReference type="SUPFAM" id="SSF53850">
    <property type="entry name" value="Periplasmic binding protein-like II"/>
    <property type="match status" value="1"/>
</dbReference>
<dbReference type="PANTHER" id="PTHR30346:SF0">
    <property type="entry name" value="HCA OPERON TRANSCRIPTIONAL ACTIVATOR HCAR"/>
    <property type="match status" value="1"/>
</dbReference>
<keyword evidence="4" id="KW-0804">Transcription</keyword>
<protein>
    <submittedName>
        <fullName evidence="6">DNA-binding transcriptional LysR family regulator</fullName>
    </submittedName>
</protein>
<dbReference type="PROSITE" id="PS50931">
    <property type="entry name" value="HTH_LYSR"/>
    <property type="match status" value="1"/>
</dbReference>
<dbReference type="GO" id="GO:0003677">
    <property type="term" value="F:DNA binding"/>
    <property type="evidence" value="ECO:0007669"/>
    <property type="project" value="UniProtKB-KW"/>
</dbReference>
<dbReference type="CDD" id="cd05466">
    <property type="entry name" value="PBP2_LTTR_substrate"/>
    <property type="match status" value="1"/>
</dbReference>
<feature type="domain" description="HTH lysR-type" evidence="5">
    <location>
        <begin position="4"/>
        <end position="61"/>
    </location>
</feature>
<sequence>MNDLELRLVRYFTVVAEHLNFSRAAAELHLAQPSLSRQIQRLEHDLGVRLLDRTPHGNQLTEAGKAFLPKAHALLRAATDATLTARAHAPVAGLTIGYVEDLIITPAVRELRRRHPDAHIDTRHLDCREMGALTDGRVDALVARTPLPFDDGDVRVSTLYEESRVLVVPDGHELAGHASVRMADLAGHEPLPCPLTEPAYRLFGIGPAPAVESGNDKLELIAAGQAIAVLPAGDRRSLLRPGLATVPLSDAPASRVVLATRPDDANPLIREFRSTAREHLHAR</sequence>
<dbReference type="InterPro" id="IPR000847">
    <property type="entry name" value="LysR_HTH_N"/>
</dbReference>
<dbReference type="RefSeq" id="WP_306839046.1">
    <property type="nucleotide sequence ID" value="NZ_JAUSRA010000001.1"/>
</dbReference>
<proteinExistence type="inferred from homology"/>
<dbReference type="SUPFAM" id="SSF46785">
    <property type="entry name" value="Winged helix' DNA-binding domain"/>
    <property type="match status" value="1"/>
</dbReference>
<comment type="similarity">
    <text evidence="1">Belongs to the LysR transcriptional regulatory family.</text>
</comment>
<accession>A0ABT9N872</accession>